<dbReference type="RefSeq" id="WP_254012586.1">
    <property type="nucleotide sequence ID" value="NZ_JAMZMM010000143.1"/>
</dbReference>
<accession>A0AAE3KST8</accession>
<comment type="caution">
    <text evidence="2">The sequence shown here is derived from an EMBL/GenBank/DDBJ whole genome shotgun (WGS) entry which is preliminary data.</text>
</comment>
<organism evidence="2 3">
    <name type="scientific">Limnofasciculus baicalensis BBK-W-15</name>
    <dbReference type="NCBI Taxonomy" id="2699891"/>
    <lineage>
        <taxon>Bacteria</taxon>
        <taxon>Bacillati</taxon>
        <taxon>Cyanobacteriota</taxon>
        <taxon>Cyanophyceae</taxon>
        <taxon>Coleofasciculales</taxon>
        <taxon>Coleofasciculaceae</taxon>
        <taxon>Limnofasciculus</taxon>
        <taxon>Limnofasciculus baicalensis</taxon>
    </lineage>
</organism>
<dbReference type="EMBL" id="JAMZMM010000143">
    <property type="protein sequence ID" value="MCP2729812.1"/>
    <property type="molecule type" value="Genomic_DNA"/>
</dbReference>
<reference evidence="2" key="1">
    <citation type="submission" date="2022-06" db="EMBL/GenBank/DDBJ databases">
        <title>New cyanobacteria of genus Symplocastrum in benthos of Lake Baikal.</title>
        <authorList>
            <person name="Sorokovikova E."/>
            <person name="Tikhonova I."/>
            <person name="Krasnopeev A."/>
            <person name="Evseev P."/>
            <person name="Gladkikh A."/>
            <person name="Belykh O."/>
        </authorList>
    </citation>
    <scope>NUCLEOTIDE SEQUENCE</scope>
    <source>
        <strain evidence="2">BBK-W-15</strain>
    </source>
</reference>
<feature type="chain" id="PRO_5042279508" evidence="1">
    <location>
        <begin position="30"/>
        <end position="311"/>
    </location>
</feature>
<dbReference type="AlphaFoldDB" id="A0AAE3KST8"/>
<feature type="signal peptide" evidence="1">
    <location>
        <begin position="1"/>
        <end position="29"/>
    </location>
</feature>
<keyword evidence="1" id="KW-0732">Signal</keyword>
<evidence type="ECO:0000313" key="3">
    <source>
        <dbReference type="Proteomes" id="UP001204953"/>
    </source>
</evidence>
<name>A0AAE3KST8_9CYAN</name>
<sequence length="311" mass="32916">MNSQNIGTILGSATISFCLISVISQSAQAGTLHNGWNYAIDPNYDSLDSNNSGGVVAGNTIYEIYGMAIKDDVDTNNIWVAINANLPLTGNNTSSASNGNIGWGDLFFDFSGLGNFQAANNSQNVIGVRFAPNNDSQTPGIGVYGGVKAVSVVPQNYGWSNLANHNLYGVLPRTGANAAMGDLAWNDPYYNPYTTIGAWSQPETLIPNVIQSGTKIGDISLLNNSDLIAAGFDLGVLPATGSQTFGFKFDKSLLPVDKYIASLFLECNNDAIAVVGETQSPKPIPEPSAAIGLVTFGLIFGANQLRKRYKD</sequence>
<proteinExistence type="predicted"/>
<dbReference type="Proteomes" id="UP001204953">
    <property type="component" value="Unassembled WGS sequence"/>
</dbReference>
<evidence type="ECO:0000256" key="1">
    <source>
        <dbReference type="SAM" id="SignalP"/>
    </source>
</evidence>
<protein>
    <submittedName>
        <fullName evidence="2">PEP-CTERM sorting domain-containing protein</fullName>
    </submittedName>
</protein>
<gene>
    <name evidence="2" type="ORF">NJ959_15360</name>
</gene>
<dbReference type="NCBIfam" id="NF041930">
    <property type="entry name" value="Xrt_dep_XDD3"/>
    <property type="match status" value="1"/>
</dbReference>
<evidence type="ECO:0000313" key="2">
    <source>
        <dbReference type="EMBL" id="MCP2729812.1"/>
    </source>
</evidence>
<keyword evidence="3" id="KW-1185">Reference proteome</keyword>